<evidence type="ECO:0000313" key="2">
    <source>
        <dbReference type="EMBL" id="MBV0903486.1"/>
    </source>
</evidence>
<dbReference type="Proteomes" id="UP001166304">
    <property type="component" value="Unassembled WGS sequence"/>
</dbReference>
<protein>
    <submittedName>
        <fullName evidence="2">Uncharacterized protein</fullName>
    </submittedName>
</protein>
<name>A0AA41G389_9EURY</name>
<dbReference type="EMBL" id="JAHQXE010000006">
    <property type="protein sequence ID" value="MBV0903486.1"/>
    <property type="molecule type" value="Genomic_DNA"/>
</dbReference>
<gene>
    <name evidence="2" type="ORF">KTS37_17010</name>
</gene>
<feature type="compositionally biased region" description="Basic and acidic residues" evidence="1">
    <location>
        <begin position="511"/>
        <end position="530"/>
    </location>
</feature>
<dbReference type="AlphaFoldDB" id="A0AA41G389"/>
<dbReference type="RefSeq" id="WP_162414548.1">
    <property type="nucleotide sequence ID" value="NZ_JAHQXE010000006.1"/>
</dbReference>
<feature type="region of interest" description="Disordered" evidence="1">
    <location>
        <begin position="501"/>
        <end position="537"/>
    </location>
</feature>
<comment type="caution">
    <text evidence="2">The sequence shown here is derived from an EMBL/GenBank/DDBJ whole genome shotgun (WGS) entry which is preliminary data.</text>
</comment>
<reference evidence="2" key="1">
    <citation type="submission" date="2021-06" db="EMBL/GenBank/DDBJ databases">
        <title>New haloarchaea isolates fom saline soil.</title>
        <authorList>
            <person name="Duran-Viseras A."/>
            <person name="Sanchez-Porro C.S."/>
            <person name="Ventosa A."/>
        </authorList>
    </citation>
    <scope>NUCLEOTIDE SEQUENCE</scope>
    <source>
        <strain evidence="2">JCM 18369</strain>
    </source>
</reference>
<keyword evidence="3" id="KW-1185">Reference proteome</keyword>
<evidence type="ECO:0000256" key="1">
    <source>
        <dbReference type="SAM" id="MobiDB-lite"/>
    </source>
</evidence>
<organism evidence="2 3">
    <name type="scientific">Haloarcula salina</name>
    <dbReference type="NCBI Taxonomy" id="1429914"/>
    <lineage>
        <taxon>Archaea</taxon>
        <taxon>Methanobacteriati</taxon>
        <taxon>Methanobacteriota</taxon>
        <taxon>Stenosarchaea group</taxon>
        <taxon>Halobacteria</taxon>
        <taxon>Halobacteriales</taxon>
        <taxon>Haloarculaceae</taxon>
        <taxon>Haloarcula</taxon>
    </lineage>
</organism>
<sequence>MTSRGDATSAGVWWFEDVPCGRSRKQGLIQKKTFSRDLETFVREILQNSTDAREDPDKPVKVSFRLREFDDRSAFEEALQWDDLFDHVNAGGKDQDGHGLTDYVDYLEDGGTFRILIIEEENGKGIQGNEEDQDSDYAALIRDPGASNKGGSTGGRHGLGSTLLWVASGFQTVLFNSTLAKEMEDQTSPRLVGRCFIPTHELPEGGCYANDGWFGSESGMEREELQRPESIWGDAASSLAEDLEMGRPDSNGTTIMIPGFRDPSDPAMDDQPSPEELCQEFEEATADYFWPAIRAGDLEVHIDMCGYSAELTKGTIKDHKGIAPFVACYDQMREAPDSFKGPGTVAKTDEEYTIVSKKEDECGDDEKYPTPSEGHVTIAARKANPSDTEGPASERLGEIAMFRGPGMVVKYKSGHYLGHSGKYHALLAAGKARTPSGESHEPDDEAIDDFLAMAEPPMHDRWYGKKNDELKAKYEHGAKGPADDLSTKILRNGLSKILYNQSRQAGSLTRPGRDILPKTRSDLAKEERNKSPKPTIPPLFDWKINDEIVGDKWEFTGSIGPNTERKQIADNPVEGWEATFEIVALFEDNREADTVVIEDVDAEVAAGSGTITAKPLADGDKGHIEVKGDIKSSTYEIEAQLPGRQARLGDVSKTRFKLKDGSVEVSS</sequence>
<evidence type="ECO:0000313" key="3">
    <source>
        <dbReference type="Proteomes" id="UP001166304"/>
    </source>
</evidence>
<accession>A0AA41G389</accession>
<proteinExistence type="predicted"/>